<comment type="caution">
    <text evidence="1">The sequence shown here is derived from an EMBL/GenBank/DDBJ whole genome shotgun (WGS) entry which is preliminary data.</text>
</comment>
<protein>
    <submittedName>
        <fullName evidence="1">Uncharacterized protein</fullName>
    </submittedName>
</protein>
<reference evidence="1 2" key="1">
    <citation type="journal article" date="2019" name="Sci. Rep.">
        <title>Orb-weaving spider Araneus ventricosus genome elucidates the spidroin gene catalogue.</title>
        <authorList>
            <person name="Kono N."/>
            <person name="Nakamura H."/>
            <person name="Ohtoshi R."/>
            <person name="Moran D.A.P."/>
            <person name="Shinohara A."/>
            <person name="Yoshida Y."/>
            <person name="Fujiwara M."/>
            <person name="Mori M."/>
            <person name="Tomita M."/>
            <person name="Arakawa K."/>
        </authorList>
    </citation>
    <scope>NUCLEOTIDE SEQUENCE [LARGE SCALE GENOMIC DNA]</scope>
</reference>
<name>A0A4Y2NQ77_ARAVE</name>
<sequence length="89" mass="9932">MHVKVKHVICESCSRSGDSNLDVINHSSTLCRACCAGFEIILCNSLRLRIYCPWGYIEKLGQELSVLTLVPSQVVSFLLLKVNFIVFGD</sequence>
<organism evidence="1 2">
    <name type="scientific">Araneus ventricosus</name>
    <name type="common">Orbweaver spider</name>
    <name type="synonym">Epeira ventricosa</name>
    <dbReference type="NCBI Taxonomy" id="182803"/>
    <lineage>
        <taxon>Eukaryota</taxon>
        <taxon>Metazoa</taxon>
        <taxon>Ecdysozoa</taxon>
        <taxon>Arthropoda</taxon>
        <taxon>Chelicerata</taxon>
        <taxon>Arachnida</taxon>
        <taxon>Araneae</taxon>
        <taxon>Araneomorphae</taxon>
        <taxon>Entelegynae</taxon>
        <taxon>Araneoidea</taxon>
        <taxon>Araneidae</taxon>
        <taxon>Araneus</taxon>
    </lineage>
</organism>
<evidence type="ECO:0000313" key="1">
    <source>
        <dbReference type="EMBL" id="GBN40933.1"/>
    </source>
</evidence>
<dbReference type="AlphaFoldDB" id="A0A4Y2NQ77"/>
<proteinExistence type="predicted"/>
<evidence type="ECO:0000313" key="2">
    <source>
        <dbReference type="Proteomes" id="UP000499080"/>
    </source>
</evidence>
<keyword evidence="2" id="KW-1185">Reference proteome</keyword>
<gene>
    <name evidence="1" type="ORF">AVEN_118433_1</name>
</gene>
<dbReference type="EMBL" id="BGPR01128955">
    <property type="protein sequence ID" value="GBN40933.1"/>
    <property type="molecule type" value="Genomic_DNA"/>
</dbReference>
<dbReference type="Proteomes" id="UP000499080">
    <property type="component" value="Unassembled WGS sequence"/>
</dbReference>
<accession>A0A4Y2NQ77</accession>